<dbReference type="InterPro" id="IPR054485">
    <property type="entry name" value="FlK-like_dom"/>
</dbReference>
<evidence type="ECO:0000313" key="4">
    <source>
        <dbReference type="EMBL" id="KXA65534.1"/>
    </source>
</evidence>
<feature type="binding site" evidence="2">
    <location>
        <position position="111"/>
    </location>
    <ligand>
        <name>substrate</name>
    </ligand>
</feature>
<dbReference type="PIRSF" id="PIRSF014972">
    <property type="entry name" value="FlK"/>
    <property type="match status" value="1"/>
</dbReference>
<dbReference type="PANTHER" id="PTHR36934">
    <property type="entry name" value="BLR0278 PROTEIN"/>
    <property type="match status" value="1"/>
</dbReference>
<feature type="binding site" evidence="2">
    <location>
        <position position="60"/>
    </location>
    <ligand>
        <name>CoA</name>
        <dbReference type="ChEBI" id="CHEBI:57287"/>
    </ligand>
</feature>
<evidence type="ECO:0000256" key="2">
    <source>
        <dbReference type="PIRSR" id="PIRSR014972-2"/>
    </source>
</evidence>
<name>A0A133S792_9FIRM</name>
<evidence type="ECO:0000313" key="5">
    <source>
        <dbReference type="Proteomes" id="UP000070226"/>
    </source>
</evidence>
<organism evidence="4">
    <name type="scientific">Veillonella atypica</name>
    <dbReference type="NCBI Taxonomy" id="39777"/>
    <lineage>
        <taxon>Bacteria</taxon>
        <taxon>Bacillati</taxon>
        <taxon>Bacillota</taxon>
        <taxon>Negativicutes</taxon>
        <taxon>Veillonellales</taxon>
        <taxon>Veillonellaceae</taxon>
        <taxon>Veillonella</taxon>
    </lineage>
</organism>
<reference evidence="4 5" key="1">
    <citation type="submission" date="2016-01" db="EMBL/GenBank/DDBJ databases">
        <authorList>
            <person name="Oliw E.H."/>
        </authorList>
    </citation>
    <scope>NUCLEOTIDE SEQUENCE [LARGE SCALE GENOMIC DNA]</scope>
    <source>
        <strain evidence="4 5">CMW7756B</strain>
    </source>
</reference>
<dbReference type="Proteomes" id="UP000070226">
    <property type="component" value="Unassembled WGS sequence"/>
</dbReference>
<dbReference type="PANTHER" id="PTHR36934:SF1">
    <property type="entry name" value="THIOESTERASE DOMAIN-CONTAINING PROTEIN"/>
    <property type="match status" value="1"/>
</dbReference>
<evidence type="ECO:0000256" key="1">
    <source>
        <dbReference type="PIRSR" id="PIRSR014972-1"/>
    </source>
</evidence>
<evidence type="ECO:0000259" key="3">
    <source>
        <dbReference type="Pfam" id="PF22636"/>
    </source>
</evidence>
<comment type="caution">
    <text evidence="4">The sequence shown here is derived from an EMBL/GenBank/DDBJ whole genome shotgun (WGS) entry which is preliminary data.</text>
</comment>
<feature type="domain" description="Fluoroacetyl-CoA-specific thioesterase-like" evidence="3">
    <location>
        <begin position="14"/>
        <end position="117"/>
    </location>
</feature>
<dbReference type="RefSeq" id="WP_060807079.1">
    <property type="nucleotide sequence ID" value="NZ_KQ958051.1"/>
</dbReference>
<gene>
    <name evidence="4" type="ORF">HMPREF3233_00146</name>
</gene>
<feature type="active site" evidence="1">
    <location>
        <position position="33"/>
    </location>
</feature>
<proteinExistence type="predicted"/>
<sequence>MIQVGQSATATVTVTESNIAKTMKSGSLEVFATPAMCALMEEAAQAAVQPELNNGEGTVGISLSISHDAPSPMGATITATATVTAVEGRKISFNIEASDGVGIIGKGTHERFVINNEKFMTKVGARKASN</sequence>
<dbReference type="Pfam" id="PF22636">
    <property type="entry name" value="FlK"/>
    <property type="match status" value="1"/>
</dbReference>
<dbReference type="InterPro" id="IPR025540">
    <property type="entry name" value="FlK"/>
</dbReference>
<feature type="binding site" evidence="2">
    <location>
        <position position="60"/>
    </location>
    <ligand>
        <name>substrate</name>
    </ligand>
</feature>
<dbReference type="PATRIC" id="fig|39777.7.peg.139"/>
<accession>A0A133S792</accession>
<dbReference type="AlphaFoldDB" id="A0A133S792"/>
<protein>
    <submittedName>
        <fullName evidence="4">Thioesterase family protein</fullName>
    </submittedName>
</protein>
<dbReference type="InterPro" id="IPR029069">
    <property type="entry name" value="HotDog_dom_sf"/>
</dbReference>
<dbReference type="SUPFAM" id="SSF54637">
    <property type="entry name" value="Thioesterase/thiol ester dehydrase-isomerase"/>
    <property type="match status" value="1"/>
</dbReference>
<dbReference type="EMBL" id="LRQT01000003">
    <property type="protein sequence ID" value="KXA65534.1"/>
    <property type="molecule type" value="Genomic_DNA"/>
</dbReference>
<dbReference type="Gene3D" id="3.10.129.10">
    <property type="entry name" value="Hotdog Thioesterase"/>
    <property type="match status" value="1"/>
</dbReference>
<feature type="active site" evidence="1">
    <location>
        <position position="67"/>
    </location>
</feature>
<feature type="active site" evidence="1">
    <location>
        <position position="41"/>
    </location>
</feature>